<gene>
    <name evidence="1" type="ORF">JYB88_15630</name>
</gene>
<proteinExistence type="predicted"/>
<sequence length="66" mass="7349">MRETLCPLCGQSNLCALTQGQSIDQCWCLNAKVPRALPKRRDACLCQACLQRLAEEETLGIKRLDA</sequence>
<dbReference type="InterPro" id="IPR032720">
    <property type="entry name" value="Cys_rich_CWC"/>
</dbReference>
<dbReference type="Pfam" id="PF14375">
    <property type="entry name" value="Cys_rich_CWC"/>
    <property type="match status" value="1"/>
</dbReference>
<protein>
    <submittedName>
        <fullName evidence="1">Cysteine-rich CWC family protein</fullName>
    </submittedName>
</protein>
<evidence type="ECO:0000313" key="1">
    <source>
        <dbReference type="EMBL" id="QSX29608.1"/>
    </source>
</evidence>
<organism evidence="1 2">
    <name type="scientific">Shewanella cyperi</name>
    <dbReference type="NCBI Taxonomy" id="2814292"/>
    <lineage>
        <taxon>Bacteria</taxon>
        <taxon>Pseudomonadati</taxon>
        <taxon>Pseudomonadota</taxon>
        <taxon>Gammaproteobacteria</taxon>
        <taxon>Alteromonadales</taxon>
        <taxon>Shewanellaceae</taxon>
        <taxon>Shewanella</taxon>
    </lineage>
</organism>
<accession>A0A974XLS5</accession>
<keyword evidence="2" id="KW-1185">Reference proteome</keyword>
<dbReference type="EMBL" id="CP071504">
    <property type="protein sequence ID" value="QSX29608.1"/>
    <property type="molecule type" value="Genomic_DNA"/>
</dbReference>
<name>A0A974XLS5_9GAMM</name>
<dbReference type="AlphaFoldDB" id="A0A974XLS5"/>
<dbReference type="KEGG" id="scyp:JYB88_15630"/>
<dbReference type="RefSeq" id="WP_207320956.1">
    <property type="nucleotide sequence ID" value="NZ_CP071501.1"/>
</dbReference>
<reference evidence="1 2" key="1">
    <citation type="submission" date="2021-03" db="EMBL/GenBank/DDBJ databases">
        <title>Novel species identification of genus Shewanella.</title>
        <authorList>
            <person name="Liu G."/>
            <person name="Zhang Q."/>
        </authorList>
    </citation>
    <scope>NUCLEOTIDE SEQUENCE [LARGE SCALE GENOMIC DNA]</scope>
    <source>
        <strain evidence="1 2">FJAT-53726</strain>
    </source>
</reference>
<dbReference type="Proteomes" id="UP000663281">
    <property type="component" value="Chromosome"/>
</dbReference>
<evidence type="ECO:0000313" key="2">
    <source>
        <dbReference type="Proteomes" id="UP000663281"/>
    </source>
</evidence>